<dbReference type="PANTHER" id="PTHR23416">
    <property type="entry name" value="SIALIC ACID SYNTHASE-RELATED"/>
    <property type="match status" value="1"/>
</dbReference>
<dbReference type="OrthoDB" id="9815592at2"/>
<dbReference type="Proteomes" id="UP000006833">
    <property type="component" value="Plasmid pDSHI04"/>
</dbReference>
<proteinExistence type="predicted"/>
<geneLocation type="plasmid" evidence="4 5">
    <name>pDSHI04</name>
</geneLocation>
<evidence type="ECO:0000313" key="4">
    <source>
        <dbReference type="EMBL" id="ABV95855.1"/>
    </source>
</evidence>
<keyword evidence="4" id="KW-0614">Plasmid</keyword>
<dbReference type="InterPro" id="IPR011004">
    <property type="entry name" value="Trimer_LpxA-like_sf"/>
</dbReference>
<dbReference type="EMBL" id="CP000834">
    <property type="protein sequence ID" value="ABV95855.1"/>
    <property type="molecule type" value="Genomic_DNA"/>
</dbReference>
<dbReference type="AlphaFoldDB" id="A8LUD8"/>
<dbReference type="Gene3D" id="2.160.10.10">
    <property type="entry name" value="Hexapeptide repeat proteins"/>
    <property type="match status" value="1"/>
</dbReference>
<sequence length="190" mass="20131">MSETDPHPRKKSLSYPARVLRGIGAMLDPRAWAHAVRLVNYYNYSHVIPRRSLRLGRDVRLSPNAAFSNPERIEIGDRVSIGAHCTLWAGPGTGRIEIGADALFGPEVFVTAAGYRFNEGSPVTAQAMDEADVVIGRDVWLGARAMVMPGARIGDGAIIGAGALVRGEIPAGAIAVGVPARVVGQRAADP</sequence>
<dbReference type="SUPFAM" id="SSF51161">
    <property type="entry name" value="Trimeric LpxA-like enzymes"/>
    <property type="match status" value="1"/>
</dbReference>
<keyword evidence="1 4" id="KW-0808">Transferase</keyword>
<evidence type="ECO:0000256" key="2">
    <source>
        <dbReference type="ARBA" id="ARBA00022737"/>
    </source>
</evidence>
<dbReference type="CDD" id="cd04647">
    <property type="entry name" value="LbH_MAT_like"/>
    <property type="match status" value="1"/>
</dbReference>
<dbReference type="GO" id="GO:0016746">
    <property type="term" value="F:acyltransferase activity"/>
    <property type="evidence" value="ECO:0007669"/>
    <property type="project" value="UniProtKB-KW"/>
</dbReference>
<keyword evidence="5" id="KW-1185">Reference proteome</keyword>
<evidence type="ECO:0000256" key="1">
    <source>
        <dbReference type="ARBA" id="ARBA00022679"/>
    </source>
</evidence>
<name>A8LUD8_DINSH</name>
<organism evidence="4 5">
    <name type="scientific">Dinoroseobacter shibae (strain DSM 16493 / NCIMB 14021 / DFL 12)</name>
    <dbReference type="NCBI Taxonomy" id="398580"/>
    <lineage>
        <taxon>Bacteria</taxon>
        <taxon>Pseudomonadati</taxon>
        <taxon>Pseudomonadota</taxon>
        <taxon>Alphaproteobacteria</taxon>
        <taxon>Rhodobacterales</taxon>
        <taxon>Roseobacteraceae</taxon>
        <taxon>Dinoroseobacter</taxon>
    </lineage>
</organism>
<accession>A8LUD8</accession>
<gene>
    <name evidence="4" type="ordered locus">Dshi_4144</name>
</gene>
<dbReference type="InterPro" id="IPR001451">
    <property type="entry name" value="Hexapep"/>
</dbReference>
<keyword evidence="2" id="KW-0677">Repeat</keyword>
<dbReference type="HOGENOM" id="CLU_051638_7_3_5"/>
<dbReference type="KEGG" id="dsh:Dshi_4144"/>
<dbReference type="Pfam" id="PF00132">
    <property type="entry name" value="Hexapep"/>
    <property type="match status" value="1"/>
</dbReference>
<dbReference type="InterPro" id="IPR051159">
    <property type="entry name" value="Hexapeptide_acetyltransf"/>
</dbReference>
<evidence type="ECO:0000313" key="5">
    <source>
        <dbReference type="Proteomes" id="UP000006833"/>
    </source>
</evidence>
<dbReference type="InterPro" id="IPR018357">
    <property type="entry name" value="Hexapep_transf_CS"/>
</dbReference>
<evidence type="ECO:0000256" key="3">
    <source>
        <dbReference type="ARBA" id="ARBA00023315"/>
    </source>
</evidence>
<protein>
    <submittedName>
        <fullName evidence="4">Transferase hexapeptide repeat containing protein</fullName>
    </submittedName>
</protein>
<keyword evidence="3" id="KW-0012">Acyltransferase</keyword>
<dbReference type="PROSITE" id="PS00101">
    <property type="entry name" value="HEXAPEP_TRANSFERASES"/>
    <property type="match status" value="1"/>
</dbReference>
<dbReference type="RefSeq" id="WP_012187423.1">
    <property type="nucleotide sequence ID" value="NC_009958.1"/>
</dbReference>
<reference evidence="5" key="1">
    <citation type="journal article" date="2010" name="ISME J.">
        <title>The complete genome sequence of the algal symbiont Dinoroseobacter shibae: a hitchhiker's guide to life in the sea.</title>
        <authorList>
            <person name="Wagner-Dobler I."/>
            <person name="Ballhausen B."/>
            <person name="Berger M."/>
            <person name="Brinkhoff T."/>
            <person name="Buchholz I."/>
            <person name="Bunk B."/>
            <person name="Cypionka H."/>
            <person name="Daniel R."/>
            <person name="Drepper T."/>
            <person name="Gerdts G."/>
            <person name="Hahnke S."/>
            <person name="Han C."/>
            <person name="Jahn D."/>
            <person name="Kalhoefer D."/>
            <person name="Kiss H."/>
            <person name="Klenk H.P."/>
            <person name="Kyrpides N."/>
            <person name="Liebl W."/>
            <person name="Liesegang H."/>
            <person name="Meincke L."/>
            <person name="Pati A."/>
            <person name="Petersen J."/>
            <person name="Piekarski T."/>
            <person name="Pommerenke C."/>
            <person name="Pradella S."/>
            <person name="Pukall R."/>
            <person name="Rabus R."/>
            <person name="Stackebrandt E."/>
            <person name="Thole S."/>
            <person name="Thompson L."/>
            <person name="Tielen P."/>
            <person name="Tomasch J."/>
            <person name="von Jan M."/>
            <person name="Wanphrut N."/>
            <person name="Wichels A."/>
            <person name="Zech H."/>
            <person name="Simon M."/>
        </authorList>
    </citation>
    <scope>NUCLEOTIDE SEQUENCE [LARGE SCALE GENOMIC DNA]</scope>
    <source>
        <strain evidence="5">DSM 16493 / NCIMB 14021 / DFL 12</strain>
    </source>
</reference>